<dbReference type="InterPro" id="IPR004358">
    <property type="entry name" value="Sig_transdc_His_kin-like_C"/>
</dbReference>
<dbReference type="PROSITE" id="PS50110">
    <property type="entry name" value="RESPONSE_REGULATORY"/>
    <property type="match status" value="1"/>
</dbReference>
<feature type="modified residue" description="4-aspartylphosphate" evidence="17">
    <location>
        <position position="747"/>
    </location>
</feature>
<evidence type="ECO:0000256" key="4">
    <source>
        <dbReference type="ARBA" id="ARBA00022475"/>
    </source>
</evidence>
<dbReference type="Gene3D" id="1.10.287.130">
    <property type="match status" value="1"/>
</dbReference>
<dbReference type="InterPro" id="IPR005467">
    <property type="entry name" value="His_kinase_dom"/>
</dbReference>
<evidence type="ECO:0000259" key="19">
    <source>
        <dbReference type="PROSITE" id="PS50110"/>
    </source>
</evidence>
<dbReference type="InterPro" id="IPR001789">
    <property type="entry name" value="Sig_transdc_resp-reg_receiver"/>
</dbReference>
<dbReference type="RefSeq" id="WP_071545234.1">
    <property type="nucleotide sequence ID" value="NZ_LKAQ01000004.1"/>
</dbReference>
<dbReference type="AlphaFoldDB" id="A0A1J5N4H7"/>
<protein>
    <recommendedName>
        <fullName evidence="15">Sensory/regulatory protein RpfC</fullName>
        <ecNumber evidence="3">2.7.13.3</ecNumber>
    </recommendedName>
</protein>
<evidence type="ECO:0000256" key="7">
    <source>
        <dbReference type="ARBA" id="ARBA00022692"/>
    </source>
</evidence>
<evidence type="ECO:0000256" key="1">
    <source>
        <dbReference type="ARBA" id="ARBA00000085"/>
    </source>
</evidence>
<evidence type="ECO:0000256" key="3">
    <source>
        <dbReference type="ARBA" id="ARBA00012438"/>
    </source>
</evidence>
<dbReference type="Pfam" id="PF00072">
    <property type="entry name" value="Response_reg"/>
    <property type="match status" value="1"/>
</dbReference>
<dbReference type="SUPFAM" id="SSF55874">
    <property type="entry name" value="ATPase domain of HSP90 chaperone/DNA topoisomerase II/histidine kinase"/>
    <property type="match status" value="1"/>
</dbReference>
<dbReference type="CDD" id="cd00082">
    <property type="entry name" value="HisKA"/>
    <property type="match status" value="1"/>
</dbReference>
<evidence type="ECO:0000256" key="16">
    <source>
        <dbReference type="PROSITE-ProRule" id="PRU00110"/>
    </source>
</evidence>
<dbReference type="InterPro" id="IPR029016">
    <property type="entry name" value="GAF-like_dom_sf"/>
</dbReference>
<feature type="domain" description="Histidine kinase" evidence="18">
    <location>
        <begin position="453"/>
        <end position="674"/>
    </location>
</feature>
<evidence type="ECO:0000256" key="5">
    <source>
        <dbReference type="ARBA" id="ARBA00022553"/>
    </source>
</evidence>
<dbReference type="InterPro" id="IPR013655">
    <property type="entry name" value="PAS_fold_3"/>
</dbReference>
<name>A0A1J5N4H7_9BACT</name>
<keyword evidence="11" id="KW-1133">Transmembrane helix</keyword>
<dbReference type="InterPro" id="IPR035965">
    <property type="entry name" value="PAS-like_dom_sf"/>
</dbReference>
<dbReference type="Pfam" id="PF02518">
    <property type="entry name" value="HATPase_c"/>
    <property type="match status" value="1"/>
</dbReference>
<dbReference type="FunFam" id="3.30.565.10:FF:000010">
    <property type="entry name" value="Sensor histidine kinase RcsC"/>
    <property type="match status" value="1"/>
</dbReference>
<dbReference type="CDD" id="cd16922">
    <property type="entry name" value="HATPase_EvgS-ArcB-TorS-like"/>
    <property type="match status" value="1"/>
</dbReference>
<dbReference type="SUPFAM" id="SSF47226">
    <property type="entry name" value="Histidine-containing phosphotransfer domain, HPT domain"/>
    <property type="match status" value="1"/>
</dbReference>
<evidence type="ECO:0000256" key="12">
    <source>
        <dbReference type="ARBA" id="ARBA00023012"/>
    </source>
</evidence>
<feature type="domain" description="Response regulatory" evidence="19">
    <location>
        <begin position="696"/>
        <end position="817"/>
    </location>
</feature>
<dbReference type="Pfam" id="PF01590">
    <property type="entry name" value="GAF"/>
    <property type="match status" value="1"/>
</dbReference>
<evidence type="ECO:0000313" key="23">
    <source>
        <dbReference type="Proteomes" id="UP000181901"/>
    </source>
</evidence>
<dbReference type="PRINTS" id="PR00344">
    <property type="entry name" value="BCTRLSENSOR"/>
</dbReference>
<dbReference type="FunFam" id="1.10.287.130:FF:000002">
    <property type="entry name" value="Two-component osmosensing histidine kinase"/>
    <property type="match status" value="1"/>
</dbReference>
<dbReference type="InterPro" id="IPR000700">
    <property type="entry name" value="PAS-assoc_C"/>
</dbReference>
<dbReference type="InterPro" id="IPR003594">
    <property type="entry name" value="HATPase_dom"/>
</dbReference>
<keyword evidence="12" id="KW-0902">Two-component regulatory system</keyword>
<dbReference type="Proteomes" id="UP000181901">
    <property type="component" value="Unassembled WGS sequence"/>
</dbReference>
<evidence type="ECO:0000313" key="22">
    <source>
        <dbReference type="EMBL" id="OIQ49744.1"/>
    </source>
</evidence>
<reference evidence="22 23" key="1">
    <citation type="submission" date="2015-09" db="EMBL/GenBank/DDBJ databases">
        <title>Genome of Desulfovibrio dechloracetivorans BerOc1, a mercury methylating strain isolated from highly hydrocarbons and metals contaminated coastal sediments.</title>
        <authorList>
            <person name="Goni Urriza M."/>
            <person name="Gassie C."/>
            <person name="Bouchez O."/>
            <person name="Klopp C."/>
            <person name="Ranchou-Peyruse A."/>
            <person name="Remy G."/>
        </authorList>
    </citation>
    <scope>NUCLEOTIDE SEQUENCE [LARGE SCALE GENOMIC DNA]</scope>
    <source>
        <strain evidence="22 23">BerOc1</strain>
    </source>
</reference>
<dbReference type="SUPFAM" id="SSF52172">
    <property type="entry name" value="CheY-like"/>
    <property type="match status" value="1"/>
</dbReference>
<keyword evidence="23" id="KW-1185">Reference proteome</keyword>
<dbReference type="Gene3D" id="3.40.50.2300">
    <property type="match status" value="1"/>
</dbReference>
<dbReference type="SUPFAM" id="SSF47384">
    <property type="entry name" value="Homodimeric domain of signal transducing histidine kinase"/>
    <property type="match status" value="1"/>
</dbReference>
<dbReference type="EMBL" id="LKAQ01000004">
    <property type="protein sequence ID" value="OIQ49744.1"/>
    <property type="molecule type" value="Genomic_DNA"/>
</dbReference>
<dbReference type="CDD" id="cd00130">
    <property type="entry name" value="PAS"/>
    <property type="match status" value="1"/>
</dbReference>
<evidence type="ECO:0000256" key="13">
    <source>
        <dbReference type="ARBA" id="ARBA00023136"/>
    </source>
</evidence>
<comment type="subunit">
    <text evidence="14">At low DSF concentrations, interacts with RpfF.</text>
</comment>
<dbReference type="PANTHER" id="PTHR45339:SF1">
    <property type="entry name" value="HYBRID SIGNAL TRANSDUCTION HISTIDINE KINASE J"/>
    <property type="match status" value="1"/>
</dbReference>
<comment type="catalytic activity">
    <reaction evidence="1">
        <text>ATP + protein L-histidine = ADP + protein N-phospho-L-histidine.</text>
        <dbReference type="EC" id="2.7.13.3"/>
    </reaction>
</comment>
<proteinExistence type="predicted"/>
<dbReference type="InterPro" id="IPR036097">
    <property type="entry name" value="HisK_dim/P_sf"/>
</dbReference>
<dbReference type="SUPFAM" id="SSF55785">
    <property type="entry name" value="PYP-like sensor domain (PAS domain)"/>
    <property type="match status" value="1"/>
</dbReference>
<feature type="domain" description="PAC" evidence="20">
    <location>
        <begin position="199"/>
        <end position="251"/>
    </location>
</feature>
<keyword evidence="10" id="KW-0067">ATP-binding</keyword>
<dbReference type="GO" id="GO:0005886">
    <property type="term" value="C:plasma membrane"/>
    <property type="evidence" value="ECO:0007669"/>
    <property type="project" value="UniProtKB-SubCell"/>
</dbReference>
<dbReference type="GO" id="GO:0005524">
    <property type="term" value="F:ATP binding"/>
    <property type="evidence" value="ECO:0007669"/>
    <property type="project" value="UniProtKB-KW"/>
</dbReference>
<dbReference type="Pfam" id="PF00512">
    <property type="entry name" value="HisKA"/>
    <property type="match status" value="1"/>
</dbReference>
<evidence type="ECO:0000259" key="20">
    <source>
        <dbReference type="PROSITE" id="PS50113"/>
    </source>
</evidence>
<accession>A0A1J5N4H7</accession>
<sequence>MKILILAGKRVDERDLDLLPEGHERTVVRQGAVSRGVRRLEKDGADLVLFVPDADDGSWPRAVRRVREEYGRQSIVLTRDPGREAEALAQGAFDCFVRGPETRESLARSFRHLEDRLDTENRLKSRQDLLDWMERTDSFGSWEMNADGEIRWSMGLRRIFGREEAPGRRLSGLRNHVHPDDLEVFDRANEATFDQGWPLDFEYRVVDEDGKIRHLHVNREVALGPGGEVARIWGMARDVSLQKEFEELLFKRDAILQVLANFASRFLRKVDWNGGVDEALAKLGKVADVTRIYLFMKEGDPDGGEVLSLHNEWGAEWVAPLSAMPLSRDLPISPRYDTWRGAMLKRKVVTGHVKHFRKEERTLFAATGAKSVMIVPVFAGNAWWGFLGLSEHRHERDWLPVEIESMMLAANLFGSAIHYGEMSRKLVEANRSAEEASSAALEANLAKSMFLANMSHEIRTPISGILGMAEMMVTTGLTEAQREHMDMIRDASNSLLNIVNDILDISKIEAGRMELKPEDFTFRSALETSVRSFGPQAELNGLVFRYSVAEDVPERLNGDPDRLGQVLWNLIGNALKFTPRGLVELTVELSRIESGRACLQFKVRDTGVGIPGDKLDAIFDSFTQADSSLRKKHQGTGLGLTISRQLVNMMGGEIGVESAEGRGSTFFFTAWFGLAEAPEAEPVPSRSRTPRTLHLNILLADDNPMNRKYLQHFLTMFGHTVTTAENGVQALEALRERGRDIDLVLMDVQMPEMSGLEATRAIRESDGRLYDRRIPIIALTAYAMKGDRERMLDAGMDDYVSKPVDMHKLSEAIVRCTADREARRGVTCRPVPAALAPRREEKRKPEVALDVDSLSRRFEGNMDLYKDILDLFLLEARVKREELHKGLEAMDAKAVATALHSITNISSHVLAMDLVKESRSLEKRCYCGEMEEVKEGVKDLVPRFDALVRAVENEAARL</sequence>
<dbReference type="InterPro" id="IPR036890">
    <property type="entry name" value="HATPase_C_sf"/>
</dbReference>
<keyword evidence="5 17" id="KW-0597">Phosphoprotein</keyword>
<dbReference type="EC" id="2.7.13.3" evidence="3"/>
<dbReference type="InterPro" id="IPR008207">
    <property type="entry name" value="Sig_transdc_His_kin_Hpt_dom"/>
</dbReference>
<dbReference type="InterPro" id="IPR011006">
    <property type="entry name" value="CheY-like_superfamily"/>
</dbReference>
<keyword evidence="9" id="KW-0418">Kinase</keyword>
<dbReference type="Gene3D" id="2.10.70.100">
    <property type="match status" value="1"/>
</dbReference>
<dbReference type="Gene3D" id="3.30.565.10">
    <property type="entry name" value="Histidine kinase-like ATPase, C-terminal domain"/>
    <property type="match status" value="1"/>
</dbReference>
<keyword evidence="8" id="KW-0547">Nucleotide-binding</keyword>
<keyword evidence="4" id="KW-1003">Cell membrane</keyword>
<evidence type="ECO:0000256" key="11">
    <source>
        <dbReference type="ARBA" id="ARBA00022989"/>
    </source>
</evidence>
<evidence type="ECO:0000256" key="9">
    <source>
        <dbReference type="ARBA" id="ARBA00022777"/>
    </source>
</evidence>
<dbReference type="PROSITE" id="PS50109">
    <property type="entry name" value="HIS_KIN"/>
    <property type="match status" value="1"/>
</dbReference>
<evidence type="ECO:0000256" key="6">
    <source>
        <dbReference type="ARBA" id="ARBA00022679"/>
    </source>
</evidence>
<evidence type="ECO:0000259" key="18">
    <source>
        <dbReference type="PROSITE" id="PS50109"/>
    </source>
</evidence>
<keyword evidence="6 22" id="KW-0808">Transferase</keyword>
<dbReference type="PANTHER" id="PTHR45339">
    <property type="entry name" value="HYBRID SIGNAL TRANSDUCTION HISTIDINE KINASE J"/>
    <property type="match status" value="1"/>
</dbReference>
<comment type="caution">
    <text evidence="22">The sequence shown here is derived from an EMBL/GenBank/DDBJ whole genome shotgun (WGS) entry which is preliminary data.</text>
</comment>
<keyword evidence="7" id="KW-0812">Transmembrane</keyword>
<dbReference type="GO" id="GO:0000155">
    <property type="term" value="F:phosphorelay sensor kinase activity"/>
    <property type="evidence" value="ECO:0007669"/>
    <property type="project" value="InterPro"/>
</dbReference>
<evidence type="ECO:0000259" key="21">
    <source>
        <dbReference type="PROSITE" id="PS50894"/>
    </source>
</evidence>
<dbReference type="CDD" id="cd17546">
    <property type="entry name" value="REC_hyHK_CKI1_RcsC-like"/>
    <property type="match status" value="1"/>
</dbReference>
<dbReference type="SMART" id="SM00388">
    <property type="entry name" value="HisKA"/>
    <property type="match status" value="1"/>
</dbReference>
<evidence type="ECO:0000256" key="8">
    <source>
        <dbReference type="ARBA" id="ARBA00022741"/>
    </source>
</evidence>
<dbReference type="PROSITE" id="PS50894">
    <property type="entry name" value="HPT"/>
    <property type="match status" value="1"/>
</dbReference>
<evidence type="ECO:0000256" key="17">
    <source>
        <dbReference type="PROSITE-ProRule" id="PRU00169"/>
    </source>
</evidence>
<evidence type="ECO:0000256" key="14">
    <source>
        <dbReference type="ARBA" id="ARBA00064003"/>
    </source>
</evidence>
<dbReference type="Gene3D" id="3.30.450.40">
    <property type="match status" value="1"/>
</dbReference>
<dbReference type="InterPro" id="IPR000014">
    <property type="entry name" value="PAS"/>
</dbReference>
<dbReference type="Gene3D" id="3.30.450.20">
    <property type="entry name" value="PAS domain"/>
    <property type="match status" value="1"/>
</dbReference>
<comment type="subcellular location">
    <subcellularLocation>
        <location evidence="2">Cell membrane</location>
        <topology evidence="2">Multi-pass membrane protein</topology>
    </subcellularLocation>
</comment>
<dbReference type="SUPFAM" id="SSF55781">
    <property type="entry name" value="GAF domain-like"/>
    <property type="match status" value="1"/>
</dbReference>
<evidence type="ECO:0000256" key="15">
    <source>
        <dbReference type="ARBA" id="ARBA00068150"/>
    </source>
</evidence>
<keyword evidence="13" id="KW-0472">Membrane</keyword>
<feature type="domain" description="HPt" evidence="21">
    <location>
        <begin position="861"/>
        <end position="958"/>
    </location>
</feature>
<dbReference type="Pfam" id="PF08447">
    <property type="entry name" value="PAS_3"/>
    <property type="match status" value="1"/>
</dbReference>
<organism evidence="22 23">
    <name type="scientific">Pseudodesulfovibrio hydrargyri</name>
    <dbReference type="NCBI Taxonomy" id="2125990"/>
    <lineage>
        <taxon>Bacteria</taxon>
        <taxon>Pseudomonadati</taxon>
        <taxon>Thermodesulfobacteriota</taxon>
        <taxon>Desulfovibrionia</taxon>
        <taxon>Desulfovibrionales</taxon>
        <taxon>Desulfovibrionaceae</taxon>
    </lineage>
</organism>
<dbReference type="Gene3D" id="1.20.120.160">
    <property type="entry name" value="HPT domain"/>
    <property type="match status" value="1"/>
</dbReference>
<dbReference type="InterPro" id="IPR003661">
    <property type="entry name" value="HisK_dim/P_dom"/>
</dbReference>
<dbReference type="PROSITE" id="PS50113">
    <property type="entry name" value="PAC"/>
    <property type="match status" value="1"/>
</dbReference>
<dbReference type="SMART" id="SM00448">
    <property type="entry name" value="REC"/>
    <property type="match status" value="1"/>
</dbReference>
<feature type="modified residue" description="Phosphohistidine" evidence="16">
    <location>
        <position position="900"/>
    </location>
</feature>
<evidence type="ECO:0000256" key="2">
    <source>
        <dbReference type="ARBA" id="ARBA00004651"/>
    </source>
</evidence>
<evidence type="ECO:0000256" key="10">
    <source>
        <dbReference type="ARBA" id="ARBA00022840"/>
    </source>
</evidence>
<dbReference type="SMART" id="SM00387">
    <property type="entry name" value="HATPase_c"/>
    <property type="match status" value="1"/>
</dbReference>
<dbReference type="InterPro" id="IPR003018">
    <property type="entry name" value="GAF"/>
</dbReference>
<dbReference type="InterPro" id="IPR036641">
    <property type="entry name" value="HPT_dom_sf"/>
</dbReference>
<gene>
    <name evidence="22" type="primary">rpfC_2</name>
    <name evidence="22" type="ORF">BerOc1_01669</name>
</gene>